<protein>
    <submittedName>
        <fullName evidence="2">Uncharacterized protein</fullName>
    </submittedName>
</protein>
<dbReference type="AlphaFoldDB" id="A0A0F9FLZ8"/>
<feature type="region of interest" description="Disordered" evidence="1">
    <location>
        <begin position="1"/>
        <end position="30"/>
    </location>
</feature>
<organism evidence="2">
    <name type="scientific">marine sediment metagenome</name>
    <dbReference type="NCBI Taxonomy" id="412755"/>
    <lineage>
        <taxon>unclassified sequences</taxon>
        <taxon>metagenomes</taxon>
        <taxon>ecological metagenomes</taxon>
    </lineage>
</organism>
<proteinExistence type="predicted"/>
<gene>
    <name evidence="2" type="ORF">LCGC14_1936330</name>
</gene>
<dbReference type="EMBL" id="LAZR01020879">
    <property type="protein sequence ID" value="KKL87268.1"/>
    <property type="molecule type" value="Genomic_DNA"/>
</dbReference>
<comment type="caution">
    <text evidence="2">The sequence shown here is derived from an EMBL/GenBank/DDBJ whole genome shotgun (WGS) entry which is preliminary data.</text>
</comment>
<reference evidence="2" key="1">
    <citation type="journal article" date="2015" name="Nature">
        <title>Complex archaea that bridge the gap between prokaryotes and eukaryotes.</title>
        <authorList>
            <person name="Spang A."/>
            <person name="Saw J.H."/>
            <person name="Jorgensen S.L."/>
            <person name="Zaremba-Niedzwiedzka K."/>
            <person name="Martijn J."/>
            <person name="Lind A.E."/>
            <person name="van Eijk R."/>
            <person name="Schleper C."/>
            <person name="Guy L."/>
            <person name="Ettema T.J."/>
        </authorList>
    </citation>
    <scope>NUCLEOTIDE SEQUENCE</scope>
</reference>
<name>A0A0F9FLZ8_9ZZZZ</name>
<evidence type="ECO:0000313" key="2">
    <source>
        <dbReference type="EMBL" id="KKL87268.1"/>
    </source>
</evidence>
<sequence>MAVTHTTPSSMGITDTVNKSTSEEQAKVQSKISKAPLLDLVHDFITKHWLPEYDLKDELEFIWKPTVDLDAENKREELRNKRLTNWQVTINDLRKEDGLDPYWWGNVPKQMLLAYLPPKTASRSL</sequence>
<evidence type="ECO:0000256" key="1">
    <source>
        <dbReference type="SAM" id="MobiDB-lite"/>
    </source>
</evidence>
<feature type="compositionally biased region" description="Polar residues" evidence="1">
    <location>
        <begin position="1"/>
        <end position="20"/>
    </location>
</feature>
<accession>A0A0F9FLZ8</accession>